<feature type="transmembrane region" description="Helical" evidence="5">
    <location>
        <begin position="40"/>
        <end position="59"/>
    </location>
</feature>
<dbReference type="RefSeq" id="WP_027230122.1">
    <property type="nucleotide sequence ID" value="NZ_CP088292.1"/>
</dbReference>
<evidence type="ECO:0000313" key="7">
    <source>
        <dbReference type="EMBL" id="NTS30370.1"/>
    </source>
</evidence>
<proteinExistence type="predicted"/>
<evidence type="ECO:0000256" key="3">
    <source>
        <dbReference type="ARBA" id="ARBA00022989"/>
    </source>
</evidence>
<comment type="caution">
    <text evidence="7">The sequence shown here is derived from an EMBL/GenBank/DDBJ whole genome shotgun (WGS) entry which is preliminary data.</text>
</comment>
<evidence type="ECO:0000256" key="1">
    <source>
        <dbReference type="ARBA" id="ARBA00004141"/>
    </source>
</evidence>
<dbReference type="Pfam" id="PF07298">
    <property type="entry name" value="NnrU"/>
    <property type="match status" value="1"/>
</dbReference>
<gene>
    <name evidence="7" type="ORF">HQ945_03805</name>
</gene>
<dbReference type="AlphaFoldDB" id="A0A849VQK7"/>
<dbReference type="Proteomes" id="UP000550508">
    <property type="component" value="Unassembled WGS sequence"/>
</dbReference>
<keyword evidence="8" id="KW-1185">Reference proteome</keyword>
<dbReference type="GO" id="GO:0016020">
    <property type="term" value="C:membrane"/>
    <property type="evidence" value="ECO:0007669"/>
    <property type="project" value="UniProtKB-SubCell"/>
</dbReference>
<feature type="domain" description="NnrU" evidence="6">
    <location>
        <begin position="3"/>
        <end position="193"/>
    </location>
</feature>
<sequence length="194" mass="21328">MLVLILGIIVFLGVHSVRIVAPQWRLAKIEQWGENKWKGFYSVLSLAGFFLLVWGYGLARPDAPILYEPPVFMKHIAGLLMLFAAIFLGVFIAKPGRMKPALKHPMLIAIKTWALAHLLANGDLASLILFLSFLAWAVADRIAIKQQERAGLISSPNIVAGPVSNDIIAVVIGVVLYGLFVWKLHALLIGVQPM</sequence>
<evidence type="ECO:0000256" key="2">
    <source>
        <dbReference type="ARBA" id="ARBA00022692"/>
    </source>
</evidence>
<evidence type="ECO:0000259" key="6">
    <source>
        <dbReference type="Pfam" id="PF07298"/>
    </source>
</evidence>
<evidence type="ECO:0000313" key="8">
    <source>
        <dbReference type="Proteomes" id="UP000550508"/>
    </source>
</evidence>
<keyword evidence="3 5" id="KW-1133">Transmembrane helix</keyword>
<evidence type="ECO:0000256" key="5">
    <source>
        <dbReference type="SAM" id="Phobius"/>
    </source>
</evidence>
<dbReference type="InterPro" id="IPR009915">
    <property type="entry name" value="NnrU_dom"/>
</dbReference>
<reference evidence="7 8" key="1">
    <citation type="submission" date="2020-05" db="EMBL/GenBank/DDBJ databases">
        <authorList>
            <person name="Kim M.K."/>
        </authorList>
    </citation>
    <scope>NUCLEOTIDE SEQUENCE [LARGE SCALE GENOMIC DNA]</scope>
    <source>
        <strain evidence="7 8">BT25</strain>
    </source>
</reference>
<dbReference type="EMBL" id="JABUMX010000001">
    <property type="protein sequence ID" value="NTS30370.1"/>
    <property type="molecule type" value="Genomic_DNA"/>
</dbReference>
<evidence type="ECO:0000256" key="4">
    <source>
        <dbReference type="ARBA" id="ARBA00023136"/>
    </source>
</evidence>
<feature type="transmembrane region" description="Helical" evidence="5">
    <location>
        <begin position="167"/>
        <end position="191"/>
    </location>
</feature>
<keyword evidence="2 5" id="KW-0812">Transmembrane</keyword>
<keyword evidence="4 5" id="KW-0472">Membrane</keyword>
<feature type="transmembrane region" description="Helical" evidence="5">
    <location>
        <begin position="113"/>
        <end position="139"/>
    </location>
</feature>
<protein>
    <submittedName>
        <fullName evidence="7">NnrU family protein</fullName>
    </submittedName>
</protein>
<accession>A0A849VQK7</accession>
<feature type="transmembrane region" description="Helical" evidence="5">
    <location>
        <begin position="71"/>
        <end position="93"/>
    </location>
</feature>
<organism evidence="7 8">
    <name type="scientific">Phyllobacterium pellucidum</name>
    <dbReference type="NCBI Taxonomy" id="2740464"/>
    <lineage>
        <taxon>Bacteria</taxon>
        <taxon>Pseudomonadati</taxon>
        <taxon>Pseudomonadota</taxon>
        <taxon>Alphaproteobacteria</taxon>
        <taxon>Hyphomicrobiales</taxon>
        <taxon>Phyllobacteriaceae</taxon>
        <taxon>Phyllobacterium</taxon>
    </lineage>
</organism>
<name>A0A849VQK7_9HYPH</name>
<comment type="subcellular location">
    <subcellularLocation>
        <location evidence="1">Membrane</location>
        <topology evidence="1">Multi-pass membrane protein</topology>
    </subcellularLocation>
</comment>